<feature type="signal peptide" evidence="1">
    <location>
        <begin position="1"/>
        <end position="19"/>
    </location>
</feature>
<proteinExistence type="predicted"/>
<protein>
    <submittedName>
        <fullName evidence="2">Uncharacterized protein</fullName>
    </submittedName>
</protein>
<evidence type="ECO:0000256" key="1">
    <source>
        <dbReference type="SAM" id="SignalP"/>
    </source>
</evidence>
<sequence>MRKVIVVFFGLTVSFMASTSCRMQPSHNLGDTVEAKYFEPADTATLVAMRAKATDTTTVDSSDIFYIGNASTRRRVQLVGYPHRQDSAIYTKGKHVKVTGNADFGHVVRAKFYITDKGDTLVTLLEEWKPAAANP</sequence>
<evidence type="ECO:0000313" key="2">
    <source>
        <dbReference type="EMBL" id="PVX56953.1"/>
    </source>
</evidence>
<dbReference type="EMBL" id="QENY01000005">
    <property type="protein sequence ID" value="PVX56953.1"/>
    <property type="molecule type" value="Genomic_DNA"/>
</dbReference>
<reference evidence="2 3" key="1">
    <citation type="submission" date="2018-05" db="EMBL/GenBank/DDBJ databases">
        <title>Genomic Encyclopedia of Type Strains, Phase IV (KMG-IV): sequencing the most valuable type-strain genomes for metagenomic binning, comparative biology and taxonomic classification.</title>
        <authorList>
            <person name="Goeker M."/>
        </authorList>
    </citation>
    <scope>NUCLEOTIDE SEQUENCE [LARGE SCALE GENOMIC DNA]</scope>
    <source>
        <strain evidence="2 3">DSM 100333</strain>
    </source>
</reference>
<name>A0A2U0UH49_9BACT</name>
<dbReference type="OrthoDB" id="1082786at2"/>
<keyword evidence="1" id="KW-0732">Signal</keyword>
<dbReference type="PROSITE" id="PS51257">
    <property type="entry name" value="PROKAR_LIPOPROTEIN"/>
    <property type="match status" value="1"/>
</dbReference>
<dbReference type="AlphaFoldDB" id="A0A2U0UH49"/>
<dbReference type="Proteomes" id="UP000245870">
    <property type="component" value="Unassembled WGS sequence"/>
</dbReference>
<keyword evidence="3" id="KW-1185">Reference proteome</keyword>
<dbReference type="RefSeq" id="WP_116616104.1">
    <property type="nucleotide sequence ID" value="NZ_CAMQYP010000023.1"/>
</dbReference>
<accession>A0A2U0UH49</accession>
<feature type="chain" id="PRO_5015768546" evidence="1">
    <location>
        <begin position="20"/>
        <end position="135"/>
    </location>
</feature>
<evidence type="ECO:0000313" key="3">
    <source>
        <dbReference type="Proteomes" id="UP000245870"/>
    </source>
</evidence>
<comment type="caution">
    <text evidence="2">The sequence shown here is derived from an EMBL/GenBank/DDBJ whole genome shotgun (WGS) entry which is preliminary data.</text>
</comment>
<gene>
    <name evidence="2" type="ORF">C7379_10574</name>
</gene>
<organism evidence="2 3">
    <name type="scientific">Hallella colorans</name>
    <dbReference type="NCBI Taxonomy" id="1703337"/>
    <lineage>
        <taxon>Bacteria</taxon>
        <taxon>Pseudomonadati</taxon>
        <taxon>Bacteroidota</taxon>
        <taxon>Bacteroidia</taxon>
        <taxon>Bacteroidales</taxon>
        <taxon>Prevotellaceae</taxon>
        <taxon>Hallella</taxon>
    </lineage>
</organism>